<reference evidence="1 2" key="1">
    <citation type="submission" date="2020-02" db="EMBL/GenBank/DDBJ databases">
        <title>Whole-genome analyses of novel actinobacteria.</title>
        <authorList>
            <person name="Sahin N."/>
        </authorList>
    </citation>
    <scope>NUCLEOTIDE SEQUENCE [LARGE SCALE GENOMIC DNA]</scope>
    <source>
        <strain evidence="1 2">A7024</strain>
    </source>
</reference>
<sequence length="45" mass="4943">MMLLAVLAPLAMLGVLLALAAWEDWLLPTRNPSADEATGWHPETR</sequence>
<protein>
    <submittedName>
        <fullName evidence="1">Uncharacterized protein</fullName>
    </submittedName>
</protein>
<evidence type="ECO:0000313" key="1">
    <source>
        <dbReference type="EMBL" id="NGN62485.1"/>
    </source>
</evidence>
<dbReference type="EMBL" id="JAAKZV010000002">
    <property type="protein sequence ID" value="NGN62485.1"/>
    <property type="molecule type" value="Genomic_DNA"/>
</dbReference>
<dbReference type="RefSeq" id="WP_165229896.1">
    <property type="nucleotide sequence ID" value="NZ_JAAKZV010000002.1"/>
</dbReference>
<proteinExistence type="predicted"/>
<dbReference type="AlphaFoldDB" id="A0A6G4TR67"/>
<keyword evidence="2" id="KW-1185">Reference proteome</keyword>
<organism evidence="1 2">
    <name type="scientific">Streptomyces coryli</name>
    <dbReference type="NCBI Taxonomy" id="1128680"/>
    <lineage>
        <taxon>Bacteria</taxon>
        <taxon>Bacillati</taxon>
        <taxon>Actinomycetota</taxon>
        <taxon>Actinomycetes</taxon>
        <taxon>Kitasatosporales</taxon>
        <taxon>Streptomycetaceae</taxon>
        <taxon>Streptomyces</taxon>
    </lineage>
</organism>
<accession>A0A6G4TR67</accession>
<evidence type="ECO:0000313" key="2">
    <source>
        <dbReference type="Proteomes" id="UP000481583"/>
    </source>
</evidence>
<comment type="caution">
    <text evidence="1">The sequence shown here is derived from an EMBL/GenBank/DDBJ whole genome shotgun (WGS) entry which is preliminary data.</text>
</comment>
<name>A0A6G4TR67_9ACTN</name>
<gene>
    <name evidence="1" type="ORF">G5C51_00975</name>
</gene>
<dbReference type="Proteomes" id="UP000481583">
    <property type="component" value="Unassembled WGS sequence"/>
</dbReference>